<reference evidence="2" key="1">
    <citation type="submission" date="2023-01" db="EMBL/GenBank/DDBJ databases">
        <title>Genome assembly of the deep-sea coral Lophelia pertusa.</title>
        <authorList>
            <person name="Herrera S."/>
            <person name="Cordes E."/>
        </authorList>
    </citation>
    <scope>NUCLEOTIDE SEQUENCE</scope>
    <source>
        <strain evidence="2">USNM1676648</strain>
        <tissue evidence="2">Polyp</tissue>
    </source>
</reference>
<keyword evidence="3" id="KW-1185">Reference proteome</keyword>
<protein>
    <submittedName>
        <fullName evidence="2">Uncharacterized protein</fullName>
    </submittedName>
</protein>
<dbReference type="PANTHER" id="PTHR31513">
    <property type="entry name" value="EPHRIN TYPE-B RECEPTOR"/>
    <property type="match status" value="1"/>
</dbReference>
<evidence type="ECO:0000313" key="3">
    <source>
        <dbReference type="Proteomes" id="UP001163046"/>
    </source>
</evidence>
<name>A0A9W9YGB5_9CNID</name>
<dbReference type="PANTHER" id="PTHR31513:SF2">
    <property type="entry name" value="MRAZ"/>
    <property type="match status" value="1"/>
</dbReference>
<accession>A0A9W9YGB5</accession>
<evidence type="ECO:0000313" key="2">
    <source>
        <dbReference type="EMBL" id="KAJ7340201.1"/>
    </source>
</evidence>
<comment type="caution">
    <text evidence="2">The sequence shown here is derived from an EMBL/GenBank/DDBJ whole genome shotgun (WGS) entry which is preliminary data.</text>
</comment>
<feature type="region of interest" description="Disordered" evidence="1">
    <location>
        <begin position="103"/>
        <end position="136"/>
    </location>
</feature>
<dbReference type="AlphaFoldDB" id="A0A9W9YGB5"/>
<evidence type="ECO:0000256" key="1">
    <source>
        <dbReference type="SAM" id="MobiDB-lite"/>
    </source>
</evidence>
<dbReference type="OrthoDB" id="5965221at2759"/>
<dbReference type="EMBL" id="MU827778">
    <property type="protein sequence ID" value="KAJ7340201.1"/>
    <property type="molecule type" value="Genomic_DNA"/>
</dbReference>
<gene>
    <name evidence="2" type="ORF">OS493_002932</name>
</gene>
<proteinExistence type="predicted"/>
<feature type="compositionally biased region" description="Gly residues" evidence="1">
    <location>
        <begin position="121"/>
        <end position="135"/>
    </location>
</feature>
<sequence>MEINGTLADSDEYTIDRDGKLFLWSGGKSLGEELGHFRFINMSIKSLGLLHTTKLPGHGPVSLHMTRFVVNAGGLASVDDLFLDSENATIDVAGDVSADFRGHGAEQGQGAGIRRTSYNTGAGGGSHGGRGGRGSAGLQTSYSYGSIYEPTQYGSGGGNGLHGSVGGRGGGRIVFEISAMLRLEGRVHANGEPGSDNSDASGGGAGGSIVIRALNFDGEGTVSVNGGSRSSSSAPHGGGGAGGRIAAYYNGNYTFIGSFQSYGGSSQAEWGGAGTIYTENNRNASQPYRTLRIDNRVLPNGPSRLQETQELNLAGNRADYPYYMTSYQAPNGVILSTTGTPYCRQTHPGDSKQCISGNSKMTNLFSSTSDHYYTQHSSPVLTYLFPLPLFLEYLLVYPHCSSYFWTRYNVRIYFNGSEVAGSNGWINPTNCLQGQPGRIDARLRVDKVVISLQKLSTNSSLSLVRFFVRENPSTTLQTPHYTSPSTSWIISKDEQTKDHDFNELQIMGQGSLSISGDNVKVSVDKIVGDSSGLLTVRPTQAIHMRGSEGHLPFSLLSQKGSNVTFPTSMSCRGVEVAMRGVMGEMTNLTVGPQCRFVLQNSTETDFALDHVVVQTEGYMAALREDRKDVQMIGKTFDIRGGAKVEANSLTLDYINITIEPFADLSGNGLVDEVPGSRYYGDGWGGVSGSSGAGHGGHGGLGKGQSKVGVSYGKYRRPTTFGSTGGAEVFPFTGGLGGSRFKIIAHDTLVVDGVLSSRGGDARATRSGGGSGGSILAYASRIHGDGEFDVSGGDGDSSTGYYGGGGAAGRVCLYYRENHFLGRYLGRGGDSSFEPGGPGTVFVENVPGMNATYGHDRIDEAAHAERVVLDEDVINGTKWTRNRTLYANALGRTPRTPGANLSSSYSDFSHGGSSRLWLTLDDKDLETNGTDVELDELQLYGGAQLAIINPASTKARISIVIGQMEGDRTGGIHLGFNQTFLSLQSYLPMDMIIYQGSVTTMQGELLVAGVTVEIDGVLRRCQNITVVDDGVIRMKEMYDTEGKPTKVRGICS</sequence>
<organism evidence="2 3">
    <name type="scientific">Desmophyllum pertusum</name>
    <dbReference type="NCBI Taxonomy" id="174260"/>
    <lineage>
        <taxon>Eukaryota</taxon>
        <taxon>Metazoa</taxon>
        <taxon>Cnidaria</taxon>
        <taxon>Anthozoa</taxon>
        <taxon>Hexacorallia</taxon>
        <taxon>Scleractinia</taxon>
        <taxon>Caryophylliina</taxon>
        <taxon>Caryophylliidae</taxon>
        <taxon>Desmophyllum</taxon>
    </lineage>
</organism>
<dbReference type="Proteomes" id="UP001163046">
    <property type="component" value="Unassembled WGS sequence"/>
</dbReference>